<keyword evidence="3" id="KW-1185">Reference proteome</keyword>
<dbReference type="InterPro" id="IPR029479">
    <property type="entry name" value="Nitroreductase"/>
</dbReference>
<gene>
    <name evidence="2" type="ORF">I6U48_23955</name>
</gene>
<evidence type="ECO:0000313" key="3">
    <source>
        <dbReference type="Proteomes" id="UP000694308"/>
    </source>
</evidence>
<dbReference type="AlphaFoldDB" id="A0A949TV83"/>
<proteinExistence type="predicted"/>
<evidence type="ECO:0000259" key="1">
    <source>
        <dbReference type="Pfam" id="PF00881"/>
    </source>
</evidence>
<organism evidence="2 3">
    <name type="scientific">Clostridium thailandense</name>
    <dbReference type="NCBI Taxonomy" id="2794346"/>
    <lineage>
        <taxon>Bacteria</taxon>
        <taxon>Bacillati</taxon>
        <taxon>Bacillota</taxon>
        <taxon>Clostridia</taxon>
        <taxon>Eubacteriales</taxon>
        <taxon>Clostridiaceae</taxon>
        <taxon>Clostridium</taxon>
    </lineage>
</organism>
<evidence type="ECO:0000313" key="2">
    <source>
        <dbReference type="EMBL" id="MBV7275952.1"/>
    </source>
</evidence>
<reference evidence="2" key="1">
    <citation type="submission" date="2020-12" db="EMBL/GenBank/DDBJ databases">
        <title>Clostridium thailandense sp. nov., a novel acetogenic bacterium isolated from peat land soil in Thailand.</title>
        <authorList>
            <person name="Chaikitkaew S."/>
            <person name="Birkeland N.K."/>
        </authorList>
    </citation>
    <scope>NUCLEOTIDE SEQUENCE</scope>
    <source>
        <strain evidence="2">PL3</strain>
    </source>
</reference>
<protein>
    <submittedName>
        <fullName evidence="2">Nitroreductase family protein</fullName>
    </submittedName>
</protein>
<name>A0A949TV83_9CLOT</name>
<sequence>MEKEKMNSAMPCILNRRSVRAYTSEEVSKDAIIQMLTAANWAPSGNNMQP</sequence>
<dbReference type="Proteomes" id="UP000694308">
    <property type="component" value="Unassembled WGS sequence"/>
</dbReference>
<accession>A0A949TV83</accession>
<dbReference type="Pfam" id="PF00881">
    <property type="entry name" value="Nitroreductase"/>
    <property type="match status" value="1"/>
</dbReference>
<feature type="domain" description="Nitroreductase" evidence="1">
    <location>
        <begin position="13"/>
        <end position="50"/>
    </location>
</feature>
<dbReference type="EMBL" id="JAEEGC010000142">
    <property type="protein sequence ID" value="MBV7275952.1"/>
    <property type="molecule type" value="Genomic_DNA"/>
</dbReference>
<comment type="caution">
    <text evidence="2">The sequence shown here is derived from an EMBL/GenBank/DDBJ whole genome shotgun (WGS) entry which is preliminary data.</text>
</comment>